<name>A0A174VSN5_9BACE</name>
<evidence type="ECO:0000313" key="3">
    <source>
        <dbReference type="Proteomes" id="UP000095725"/>
    </source>
</evidence>
<organism evidence="2 3">
    <name type="scientific">Bacteroides caccae</name>
    <dbReference type="NCBI Taxonomy" id="47678"/>
    <lineage>
        <taxon>Bacteria</taxon>
        <taxon>Pseudomonadati</taxon>
        <taxon>Bacteroidota</taxon>
        <taxon>Bacteroidia</taxon>
        <taxon>Bacteroidales</taxon>
        <taxon>Bacteroidaceae</taxon>
        <taxon>Bacteroides</taxon>
    </lineage>
</organism>
<dbReference type="EMBL" id="CZBL01000011">
    <property type="protein sequence ID" value="CUQ35080.1"/>
    <property type="molecule type" value="Genomic_DNA"/>
</dbReference>
<gene>
    <name evidence="2" type="ORF">ERS852558_02756</name>
</gene>
<reference evidence="2 3" key="1">
    <citation type="submission" date="2015-09" db="EMBL/GenBank/DDBJ databases">
        <authorList>
            <consortium name="Pathogen Informatics"/>
        </authorList>
    </citation>
    <scope>NUCLEOTIDE SEQUENCE [LARGE SCALE GENOMIC DNA]</scope>
    <source>
        <strain evidence="2 3">2789STDY5834946</strain>
    </source>
</reference>
<dbReference type="Proteomes" id="UP000095725">
    <property type="component" value="Unassembled WGS sequence"/>
</dbReference>
<feature type="compositionally biased region" description="Acidic residues" evidence="1">
    <location>
        <begin position="162"/>
        <end position="177"/>
    </location>
</feature>
<proteinExistence type="predicted"/>
<protein>
    <submittedName>
        <fullName evidence="2">Uncharacterized protein</fullName>
    </submittedName>
</protein>
<evidence type="ECO:0000256" key="1">
    <source>
        <dbReference type="SAM" id="MobiDB-lite"/>
    </source>
</evidence>
<evidence type="ECO:0000313" key="2">
    <source>
        <dbReference type="EMBL" id="CUQ35080.1"/>
    </source>
</evidence>
<accession>A0A174VSN5</accession>
<dbReference type="AlphaFoldDB" id="A0A174VSN5"/>
<feature type="region of interest" description="Disordered" evidence="1">
    <location>
        <begin position="162"/>
        <end position="187"/>
    </location>
</feature>
<sequence length="311" mass="33998">MATNKLCSSYSFKKLMSSDKSNQLLIREAIRKIALGRSMERINLAPGGMSGIGTARMIHGYVAKIHDNPSDEEFSDYGGTIDVGEYPDETASAEPVIHKGVLLSAATNSEGGFLIVPALFSDVTIFMDAATRYAYVVNFSHVDILRLNARTETVIGVTEMEELDPENDSSPDYDELETTGNETSTHYTPTAVTTTVRNDKDKEATTVIDAESITHTVDKSEVRQTADKVVQKVNSTTVAVADNKVTLGDENATEPLVLGNELARLMLDFLTECSKIMTPTLMGTMSPINMPNFISLTSRIQKFLSKTSYTK</sequence>